<keyword evidence="4 7" id="KW-0812">Transmembrane</keyword>
<name>A0A2J0MGR3_9BACT</name>
<evidence type="ECO:0000256" key="4">
    <source>
        <dbReference type="ARBA" id="ARBA00022692"/>
    </source>
</evidence>
<keyword evidence="5 7" id="KW-1133">Transmembrane helix</keyword>
<feature type="transmembrane region" description="Helical" evidence="7">
    <location>
        <begin position="43"/>
        <end position="65"/>
    </location>
</feature>
<feature type="transmembrane region" description="Helical" evidence="7">
    <location>
        <begin position="12"/>
        <end position="31"/>
    </location>
</feature>
<dbReference type="InterPro" id="IPR002656">
    <property type="entry name" value="Acyl_transf_3_dom"/>
</dbReference>
<dbReference type="EMBL" id="PFOY01000001">
    <property type="protein sequence ID" value="PIZ87776.1"/>
    <property type="molecule type" value="Genomic_DNA"/>
</dbReference>
<dbReference type="GO" id="GO:0005886">
    <property type="term" value="C:plasma membrane"/>
    <property type="evidence" value="ECO:0007669"/>
    <property type="project" value="UniProtKB-SubCell"/>
</dbReference>
<evidence type="ECO:0000256" key="7">
    <source>
        <dbReference type="SAM" id="Phobius"/>
    </source>
</evidence>
<reference evidence="10" key="1">
    <citation type="submission" date="2017-09" db="EMBL/GenBank/DDBJ databases">
        <title>Depth-based differentiation of microbial function through sediment-hosted aquifers and enrichment of novel symbionts in the deep terrestrial subsurface.</title>
        <authorList>
            <person name="Probst A.J."/>
            <person name="Ladd B."/>
            <person name="Jarett J.K."/>
            <person name="Geller-Mcgrath D.E."/>
            <person name="Sieber C.M.K."/>
            <person name="Emerson J.B."/>
            <person name="Anantharaman K."/>
            <person name="Thomas B.C."/>
            <person name="Malmstrom R."/>
            <person name="Stieglmeier M."/>
            <person name="Klingl A."/>
            <person name="Woyke T."/>
            <person name="Ryan C.M."/>
            <person name="Banfield J.F."/>
        </authorList>
    </citation>
    <scope>NUCLEOTIDE SEQUENCE [LARGE SCALE GENOMIC DNA]</scope>
</reference>
<evidence type="ECO:0000313" key="9">
    <source>
        <dbReference type="EMBL" id="PIZ87776.1"/>
    </source>
</evidence>
<keyword evidence="6 7" id="KW-0472">Membrane</keyword>
<proteinExistence type="inferred from homology"/>
<dbReference type="PANTHER" id="PTHR40074:SF2">
    <property type="entry name" value="O-ACETYLTRANSFERASE WECH"/>
    <property type="match status" value="1"/>
</dbReference>
<evidence type="ECO:0000256" key="3">
    <source>
        <dbReference type="ARBA" id="ARBA00022475"/>
    </source>
</evidence>
<feature type="transmembrane region" description="Helical" evidence="7">
    <location>
        <begin position="294"/>
        <end position="313"/>
    </location>
</feature>
<evidence type="ECO:0000259" key="8">
    <source>
        <dbReference type="Pfam" id="PF01757"/>
    </source>
</evidence>
<sequence length="358" mass="42203">MSQKKYYFQADVIRAVAAIGVVILHAFDPVYFRPDFFGGKIWWITHIIASLLRSCVPLFIILSGYLNLGKNRTFEEHWMKTKNRILIPLFSFFGIYILFDIFTKRLPWKGFETIVEIYDRFNINTQSILYFLIIIFFLYILTPFLNLLFSQTKKIQQYFILGFLALGVISAITRFTTFSHEEYFYNTYNNWISYIGYYLAGYYIKNMFVSTKNYNKILLVFCVSLLITIAGSFLMLSNKLFISEYFLIDNISYFANYLSINVIIQSLSLFALLIHSSTLAKLQKRNWFKKLIKLFAKNSFGIFLTHILIIYFIDFGVDKFFTNNLTVFLLINTFTTLFFALLLTQLIRKTSMRIIIGE</sequence>
<feature type="transmembrane region" description="Helical" evidence="7">
    <location>
        <begin position="217"/>
        <end position="236"/>
    </location>
</feature>
<comment type="similarity">
    <text evidence="2">Belongs to the acyltransferase 3 family.</text>
</comment>
<evidence type="ECO:0000256" key="1">
    <source>
        <dbReference type="ARBA" id="ARBA00004651"/>
    </source>
</evidence>
<feature type="transmembrane region" description="Helical" evidence="7">
    <location>
        <begin position="85"/>
        <end position="102"/>
    </location>
</feature>
<gene>
    <name evidence="9" type="ORF">COX93_00015</name>
</gene>
<comment type="subcellular location">
    <subcellularLocation>
        <location evidence="1">Cell membrane</location>
        <topology evidence="1">Multi-pass membrane protein</topology>
    </subcellularLocation>
</comment>
<keyword evidence="3" id="KW-1003">Cell membrane</keyword>
<organism evidence="9 10">
    <name type="scientific">Candidatus Nomurabacteria bacterium CG_4_10_14_0_2_um_filter_30_12</name>
    <dbReference type="NCBI Taxonomy" id="1974727"/>
    <lineage>
        <taxon>Bacteria</taxon>
        <taxon>Candidatus Nomuraibacteriota</taxon>
    </lineage>
</organism>
<dbReference type="PANTHER" id="PTHR40074">
    <property type="entry name" value="O-ACETYLTRANSFERASE WECH"/>
    <property type="match status" value="1"/>
</dbReference>
<feature type="transmembrane region" description="Helical" evidence="7">
    <location>
        <begin position="325"/>
        <end position="343"/>
    </location>
</feature>
<evidence type="ECO:0000256" key="2">
    <source>
        <dbReference type="ARBA" id="ARBA00007400"/>
    </source>
</evidence>
<feature type="domain" description="Acyltransferase 3" evidence="8">
    <location>
        <begin position="11"/>
        <end position="343"/>
    </location>
</feature>
<dbReference type="Proteomes" id="UP000228547">
    <property type="component" value="Unassembled WGS sequence"/>
</dbReference>
<evidence type="ECO:0000256" key="6">
    <source>
        <dbReference type="ARBA" id="ARBA00023136"/>
    </source>
</evidence>
<evidence type="ECO:0000256" key="5">
    <source>
        <dbReference type="ARBA" id="ARBA00022989"/>
    </source>
</evidence>
<dbReference type="AlphaFoldDB" id="A0A2J0MGR3"/>
<feature type="transmembrane region" description="Helical" evidence="7">
    <location>
        <begin position="188"/>
        <end position="205"/>
    </location>
</feature>
<accession>A0A2J0MGR3</accession>
<feature type="transmembrane region" description="Helical" evidence="7">
    <location>
        <begin position="128"/>
        <end position="149"/>
    </location>
</feature>
<evidence type="ECO:0000313" key="10">
    <source>
        <dbReference type="Proteomes" id="UP000228547"/>
    </source>
</evidence>
<feature type="transmembrane region" description="Helical" evidence="7">
    <location>
        <begin position="158"/>
        <end position="176"/>
    </location>
</feature>
<feature type="transmembrane region" description="Helical" evidence="7">
    <location>
        <begin position="256"/>
        <end position="274"/>
    </location>
</feature>
<dbReference type="Pfam" id="PF01757">
    <property type="entry name" value="Acyl_transf_3"/>
    <property type="match status" value="1"/>
</dbReference>
<protein>
    <recommendedName>
        <fullName evidence="8">Acyltransferase 3 domain-containing protein</fullName>
    </recommendedName>
</protein>
<dbReference type="GO" id="GO:0009246">
    <property type="term" value="P:enterobacterial common antigen biosynthetic process"/>
    <property type="evidence" value="ECO:0007669"/>
    <property type="project" value="TreeGrafter"/>
</dbReference>
<dbReference type="GO" id="GO:0016413">
    <property type="term" value="F:O-acetyltransferase activity"/>
    <property type="evidence" value="ECO:0007669"/>
    <property type="project" value="TreeGrafter"/>
</dbReference>
<comment type="caution">
    <text evidence="9">The sequence shown here is derived from an EMBL/GenBank/DDBJ whole genome shotgun (WGS) entry which is preliminary data.</text>
</comment>